<dbReference type="HAMAP" id="MF_01970">
    <property type="entry name" value="Kynureninase"/>
    <property type="match status" value="1"/>
</dbReference>
<accession>A0A3D8QE06</accession>
<dbReference type="FunFam" id="3.40.640.10:FF:000031">
    <property type="entry name" value="Kynureninase"/>
    <property type="match status" value="1"/>
</dbReference>
<evidence type="ECO:0000256" key="1">
    <source>
        <dbReference type="ARBA" id="ARBA00022490"/>
    </source>
</evidence>
<dbReference type="EMBL" id="PDLN01000019">
    <property type="protein sequence ID" value="RDW60082.1"/>
    <property type="molecule type" value="Genomic_DNA"/>
</dbReference>
<comment type="subcellular location">
    <subcellularLocation>
        <location evidence="5 6">Cytoplasm</location>
    </subcellularLocation>
</comment>
<dbReference type="GO" id="GO:0005737">
    <property type="term" value="C:cytoplasm"/>
    <property type="evidence" value="ECO:0007669"/>
    <property type="project" value="UniProtKB-SubCell"/>
</dbReference>
<sequence>MGSIAQPSALAKPTFPAEANSQDYARSLDAKDHMRSFRERFIIPSKANIKAKKLAKPGLSADSSIYFCGNSLGLQPKAVAEYLQAHLDTWSSIGVHGHFTDLEDSPLTQWQLLAEHASKQSAPIVGAKPEEVAIMGTLTANLHMLMASFYVPTAEKSKVIMDWKAFPSDHYAIESQIRGHGLDPESNMVMIGPKEGTYEIKTQDILALIDEHAATTALVLLPGIQYYTGQLFDIKTITAYAQSKGLIVGWDLAHAAGNVPLQLHDWNADFAAWCTYKYINAGPGSIAGLFVHERHGVVDYSEGEDKPKYRHRLMGWYGGDQTSRFNMDNKFRPSPGASGFQCSNPSVVDLASLCAALSVFNDTSMAEIQKKTVNITAYLEFLMYDGTNEADRAFTIITPAEPESRGTQLSVLLKPGRIDTLFDMLDEAGIVCDKRKPDVIRVAPVPLYNTYEEVWEFVQIFKAALKKCE</sequence>
<comment type="pathway">
    <text evidence="5 6">Cofactor biosynthesis; NAD(+) biosynthesis; quinolinate from L-kynurenine: step 2/3.</text>
</comment>
<keyword evidence="3 5" id="KW-0378">Hydrolase</keyword>
<dbReference type="InterPro" id="IPR010111">
    <property type="entry name" value="Kynureninase"/>
</dbReference>
<evidence type="ECO:0000256" key="3">
    <source>
        <dbReference type="ARBA" id="ARBA00022801"/>
    </source>
</evidence>
<comment type="cofactor">
    <cofactor evidence="5 6">
        <name>pyridoxal 5'-phosphate</name>
        <dbReference type="ChEBI" id="CHEBI:597326"/>
    </cofactor>
</comment>
<dbReference type="GO" id="GO:0043420">
    <property type="term" value="P:anthranilate metabolic process"/>
    <property type="evidence" value="ECO:0007669"/>
    <property type="project" value="UniProtKB-UniRule"/>
</dbReference>
<dbReference type="Pfam" id="PF22580">
    <property type="entry name" value="KYNU_C"/>
    <property type="match status" value="1"/>
</dbReference>
<dbReference type="SUPFAM" id="SSF53383">
    <property type="entry name" value="PLP-dependent transferases"/>
    <property type="match status" value="1"/>
</dbReference>
<feature type="modified residue" description="N6-(pyridoxal phosphate)lysine" evidence="5">
    <location>
        <position position="277"/>
    </location>
</feature>
<comment type="function">
    <text evidence="5 6">Catalyzes the cleavage of L-kynurenine (L-Kyn) and L-3-hydroxykynurenine (L-3OHKyn) into anthranilic acid (AA) and 3-hydroxyanthranilic acid (3-OHAA), respectively.</text>
</comment>
<dbReference type="GO" id="GO:0019805">
    <property type="term" value="P:quinolinate biosynthetic process"/>
    <property type="evidence" value="ECO:0007669"/>
    <property type="project" value="UniProtKB-UniRule"/>
</dbReference>
<protein>
    <recommendedName>
        <fullName evidence="5 6">Kynureninase</fullName>
        <ecNumber evidence="5 6">3.7.1.3</ecNumber>
    </recommendedName>
    <alternativeName>
        <fullName evidence="5">Biosynthesis of nicotinic acid protein 5</fullName>
    </alternativeName>
    <alternativeName>
        <fullName evidence="5">L-kynurenine hydrolase</fullName>
    </alternativeName>
</protein>
<keyword evidence="2 5" id="KW-0662">Pyridine nucleotide biosynthesis</keyword>
<keyword evidence="4 5" id="KW-0663">Pyridoxal phosphate</keyword>
<comment type="catalytic activity">
    <reaction evidence="5 6">
        <text>L-kynurenine + H2O = anthranilate + L-alanine + H(+)</text>
        <dbReference type="Rhea" id="RHEA:16813"/>
        <dbReference type="ChEBI" id="CHEBI:15377"/>
        <dbReference type="ChEBI" id="CHEBI:15378"/>
        <dbReference type="ChEBI" id="CHEBI:16567"/>
        <dbReference type="ChEBI" id="CHEBI:57959"/>
        <dbReference type="ChEBI" id="CHEBI:57972"/>
        <dbReference type="EC" id="3.7.1.3"/>
    </reaction>
</comment>
<feature type="binding site" evidence="5">
    <location>
        <position position="344"/>
    </location>
    <ligand>
        <name>pyridoxal 5'-phosphate</name>
        <dbReference type="ChEBI" id="CHEBI:597326"/>
    </ligand>
</feature>
<dbReference type="GO" id="GO:0019441">
    <property type="term" value="P:L-tryptophan catabolic process to kynurenine"/>
    <property type="evidence" value="ECO:0007669"/>
    <property type="project" value="TreeGrafter"/>
</dbReference>
<dbReference type="AlphaFoldDB" id="A0A3D8QE06"/>
<evidence type="ECO:0000256" key="4">
    <source>
        <dbReference type="ARBA" id="ARBA00022898"/>
    </source>
</evidence>
<name>A0A3D8QE06_9HELO</name>
<feature type="binding site" evidence="5">
    <location>
        <position position="316"/>
    </location>
    <ligand>
        <name>pyridoxal 5'-phosphate</name>
        <dbReference type="ChEBI" id="CHEBI:597326"/>
    </ligand>
</feature>
<dbReference type="Gene3D" id="3.90.1150.10">
    <property type="entry name" value="Aspartate Aminotransferase, domain 1"/>
    <property type="match status" value="1"/>
</dbReference>
<evidence type="ECO:0000256" key="6">
    <source>
        <dbReference type="PIRNR" id="PIRNR038800"/>
    </source>
</evidence>
<keyword evidence="8" id="KW-1185">Reference proteome</keyword>
<feature type="binding site" evidence="5">
    <location>
        <position position="251"/>
    </location>
    <ligand>
        <name>pyridoxal 5'-phosphate</name>
        <dbReference type="ChEBI" id="CHEBI:597326"/>
    </ligand>
</feature>
<feature type="binding site" evidence="5">
    <location>
        <position position="138"/>
    </location>
    <ligand>
        <name>pyridoxal 5'-phosphate</name>
        <dbReference type="ChEBI" id="CHEBI:597326"/>
    </ligand>
</feature>
<feature type="binding site" evidence="5">
    <location>
        <position position="139"/>
    </location>
    <ligand>
        <name>pyridoxal 5'-phosphate</name>
        <dbReference type="ChEBI" id="CHEBI:597326"/>
    </ligand>
</feature>
<organism evidence="7 8">
    <name type="scientific">Coleophoma crateriformis</name>
    <dbReference type="NCBI Taxonomy" id="565419"/>
    <lineage>
        <taxon>Eukaryota</taxon>
        <taxon>Fungi</taxon>
        <taxon>Dikarya</taxon>
        <taxon>Ascomycota</taxon>
        <taxon>Pezizomycotina</taxon>
        <taxon>Leotiomycetes</taxon>
        <taxon>Helotiales</taxon>
        <taxon>Dermateaceae</taxon>
        <taxon>Coleophoma</taxon>
    </lineage>
</organism>
<comment type="catalytic activity">
    <reaction evidence="6">
        <text>3-hydroxy-L-kynurenine + H2O = 3-hydroxyanthranilate + L-alanine + H(+)</text>
        <dbReference type="Rhea" id="RHEA:25143"/>
        <dbReference type="ChEBI" id="CHEBI:15377"/>
        <dbReference type="ChEBI" id="CHEBI:15378"/>
        <dbReference type="ChEBI" id="CHEBI:36559"/>
        <dbReference type="ChEBI" id="CHEBI:57972"/>
        <dbReference type="ChEBI" id="CHEBI:58125"/>
        <dbReference type="EC" id="3.7.1.3"/>
    </reaction>
</comment>
<feature type="binding site" evidence="5">
    <location>
        <begin position="166"/>
        <end position="169"/>
    </location>
    <ligand>
        <name>pyridoxal 5'-phosphate</name>
        <dbReference type="ChEBI" id="CHEBI:597326"/>
    </ligand>
</feature>
<dbReference type="OrthoDB" id="5978656at2759"/>
<evidence type="ECO:0000313" key="7">
    <source>
        <dbReference type="EMBL" id="RDW60082.1"/>
    </source>
</evidence>
<proteinExistence type="inferred from homology"/>
<dbReference type="GO" id="GO:0097053">
    <property type="term" value="P:L-kynurenine catabolic process"/>
    <property type="evidence" value="ECO:0007669"/>
    <property type="project" value="UniProtKB-UniRule"/>
</dbReference>
<dbReference type="InterPro" id="IPR015422">
    <property type="entry name" value="PyrdxlP-dep_Trfase_small"/>
</dbReference>
<dbReference type="NCBIfam" id="TIGR01814">
    <property type="entry name" value="kynureninase"/>
    <property type="match status" value="1"/>
</dbReference>
<dbReference type="UniPathway" id="UPA00334">
    <property type="reaction ID" value="UER00455"/>
</dbReference>
<evidence type="ECO:0000256" key="2">
    <source>
        <dbReference type="ARBA" id="ARBA00022642"/>
    </source>
</evidence>
<dbReference type="PIRSF" id="PIRSF038800">
    <property type="entry name" value="KYNU"/>
    <property type="match status" value="1"/>
</dbReference>
<keyword evidence="1 5" id="KW-0963">Cytoplasm</keyword>
<comment type="subunit">
    <text evidence="5 6">Homodimer.</text>
</comment>
<evidence type="ECO:0000313" key="8">
    <source>
        <dbReference type="Proteomes" id="UP000256328"/>
    </source>
</evidence>
<evidence type="ECO:0000256" key="5">
    <source>
        <dbReference type="HAMAP-Rule" id="MF_03017"/>
    </source>
</evidence>
<gene>
    <name evidence="5" type="primary">BNA5</name>
    <name evidence="7" type="ORF">BP5796_11688</name>
</gene>
<comment type="caution">
    <text evidence="7">The sequence shown here is derived from an EMBL/GenBank/DDBJ whole genome shotgun (WGS) entry which is preliminary data.</text>
</comment>
<reference evidence="7 8" key="1">
    <citation type="journal article" date="2018" name="IMA Fungus">
        <title>IMA Genome-F 9: Draft genome sequence of Annulohypoxylon stygium, Aspergillus mulundensis, Berkeleyomyces basicola (syn. Thielaviopsis basicola), Ceratocystis smalleyi, two Cercospora beticola strains, Coleophoma cylindrospora, Fusarium fracticaudum, Phialophora cf. hyalina, and Morchella septimelata.</title>
        <authorList>
            <person name="Wingfield B.D."/>
            <person name="Bills G.F."/>
            <person name="Dong Y."/>
            <person name="Huang W."/>
            <person name="Nel W.J."/>
            <person name="Swalarsk-Parry B.S."/>
            <person name="Vaghefi N."/>
            <person name="Wilken P.M."/>
            <person name="An Z."/>
            <person name="de Beer Z.W."/>
            <person name="De Vos L."/>
            <person name="Chen L."/>
            <person name="Duong T.A."/>
            <person name="Gao Y."/>
            <person name="Hammerbacher A."/>
            <person name="Kikkert J.R."/>
            <person name="Li Y."/>
            <person name="Li H."/>
            <person name="Li K."/>
            <person name="Li Q."/>
            <person name="Liu X."/>
            <person name="Ma X."/>
            <person name="Naidoo K."/>
            <person name="Pethybridge S.J."/>
            <person name="Sun J."/>
            <person name="Steenkamp E.T."/>
            <person name="van der Nest M.A."/>
            <person name="van Wyk S."/>
            <person name="Wingfield M.J."/>
            <person name="Xiong C."/>
            <person name="Yue Q."/>
            <person name="Zhang X."/>
        </authorList>
    </citation>
    <scope>NUCLEOTIDE SEQUENCE [LARGE SCALE GENOMIC DNA]</scope>
    <source>
        <strain evidence="7 8">BP5796</strain>
    </source>
</reference>
<dbReference type="EC" id="3.7.1.3" evidence="5 6"/>
<feature type="binding site" evidence="5">
    <location>
        <position position="254"/>
    </location>
    <ligand>
        <name>pyridoxal 5'-phosphate</name>
        <dbReference type="ChEBI" id="CHEBI:597326"/>
    </ligand>
</feature>
<dbReference type="GO" id="GO:0030170">
    <property type="term" value="F:pyridoxal phosphate binding"/>
    <property type="evidence" value="ECO:0007669"/>
    <property type="project" value="UniProtKB-UniRule"/>
</dbReference>
<comment type="caution">
    <text evidence="5">Lacks conserved residue(s) required for the propagation of feature annotation.</text>
</comment>
<dbReference type="Gene3D" id="3.40.640.10">
    <property type="entry name" value="Type I PLP-dependent aspartate aminotransferase-like (Major domain)"/>
    <property type="match status" value="1"/>
</dbReference>
<dbReference type="GO" id="GO:0034354">
    <property type="term" value="P:'de novo' NAD+ biosynthetic process from L-tryptophan"/>
    <property type="evidence" value="ECO:0007669"/>
    <property type="project" value="UniProtKB-UniRule"/>
</dbReference>
<dbReference type="GO" id="GO:0030429">
    <property type="term" value="F:kynureninase activity"/>
    <property type="evidence" value="ECO:0007669"/>
    <property type="project" value="UniProtKB-UniRule"/>
</dbReference>
<dbReference type="PANTHER" id="PTHR14084:SF2">
    <property type="entry name" value="KYNURENINASE 2"/>
    <property type="match status" value="1"/>
</dbReference>
<comment type="pathway">
    <text evidence="5 6">Amino-acid degradation; L-kynurenine degradation; L-alanine and anthranilate from L-kynurenine: step 1/1.</text>
</comment>
<dbReference type="InterPro" id="IPR015424">
    <property type="entry name" value="PyrdxlP-dep_Trfase"/>
</dbReference>
<dbReference type="Proteomes" id="UP000256328">
    <property type="component" value="Unassembled WGS sequence"/>
</dbReference>
<comment type="similarity">
    <text evidence="5 6">Belongs to the kynureninase family.</text>
</comment>
<dbReference type="PANTHER" id="PTHR14084">
    <property type="entry name" value="KYNURENINASE"/>
    <property type="match status" value="1"/>
</dbReference>
<dbReference type="UniPathway" id="UPA00253">
    <property type="reaction ID" value="UER00329"/>
</dbReference>
<feature type="binding site" evidence="5">
    <location>
        <position position="276"/>
    </location>
    <ligand>
        <name>pyridoxal 5'-phosphate</name>
        <dbReference type="ChEBI" id="CHEBI:597326"/>
    </ligand>
</feature>
<dbReference type="InterPro" id="IPR015421">
    <property type="entry name" value="PyrdxlP-dep_Trfase_major"/>
</dbReference>